<accession>A0A0X8FK00</accession>
<dbReference type="NCBIfam" id="TIGR00406">
    <property type="entry name" value="prmA"/>
    <property type="match status" value="1"/>
</dbReference>
<dbReference type="STRING" id="128944.AWM75_00220"/>
<dbReference type="HAMAP" id="MF_00735">
    <property type="entry name" value="Methyltr_PrmA"/>
    <property type="match status" value="1"/>
</dbReference>
<comment type="caution">
    <text evidence="6">Lacks conserved residue(s) required for the propagation of feature annotation.</text>
</comment>
<dbReference type="PANTHER" id="PTHR43648">
    <property type="entry name" value="ELECTRON TRANSFER FLAVOPROTEIN BETA SUBUNIT LYSINE METHYLTRANSFERASE"/>
    <property type="match status" value="1"/>
</dbReference>
<comment type="subcellular location">
    <subcellularLocation>
        <location evidence="6">Cytoplasm</location>
    </subcellularLocation>
</comment>
<sequence>MAWLELSLRLQEADPDSVSAFLIDIGALGTEIIDQRDVDQFPDDYLGTITQGMDLSRYQDQPLVKAYFDQNSDQDQLLDQIHQAWGSQISPDQVSFNRLEDQDWGSAYKTYYQPIQLSRYLRIVPLWQQDQDQASDQDGQAIYLDPGLAFGTGSHATTQVALKLLELTIRPGDRVYDVGTGSGILAIAAAKFGASWVRGLEYDGQVLDTARENVVVNQVDQVVEIAQADLLAGQSDQVDLITANIVVEILLPLVPQAYDLLKVQGRLLLSGIYKDNIDQMQTCLRDHNFAIELVVRRGDWYGILASKGRDASCKDIL</sequence>
<keyword evidence="3 6" id="KW-0489">Methyltransferase</keyword>
<keyword evidence="8" id="KW-1185">Reference proteome</keyword>
<dbReference type="GO" id="GO:0032259">
    <property type="term" value="P:methylation"/>
    <property type="evidence" value="ECO:0007669"/>
    <property type="project" value="UniProtKB-KW"/>
</dbReference>
<dbReference type="AlphaFoldDB" id="A0A0X8FK00"/>
<evidence type="ECO:0000256" key="4">
    <source>
        <dbReference type="ARBA" id="ARBA00022679"/>
    </source>
</evidence>
<dbReference type="PANTHER" id="PTHR43648:SF1">
    <property type="entry name" value="ELECTRON TRANSFER FLAVOPROTEIN BETA SUBUNIT LYSINE METHYLTRANSFERASE"/>
    <property type="match status" value="1"/>
</dbReference>
<comment type="catalytic activity">
    <reaction evidence="6">
        <text>L-lysyl-[protein] + 3 S-adenosyl-L-methionine = N(6),N(6),N(6)-trimethyl-L-lysyl-[protein] + 3 S-adenosyl-L-homocysteine + 3 H(+)</text>
        <dbReference type="Rhea" id="RHEA:54192"/>
        <dbReference type="Rhea" id="RHEA-COMP:9752"/>
        <dbReference type="Rhea" id="RHEA-COMP:13826"/>
        <dbReference type="ChEBI" id="CHEBI:15378"/>
        <dbReference type="ChEBI" id="CHEBI:29969"/>
        <dbReference type="ChEBI" id="CHEBI:57856"/>
        <dbReference type="ChEBI" id="CHEBI:59789"/>
        <dbReference type="ChEBI" id="CHEBI:61961"/>
    </reaction>
</comment>
<dbReference type="OrthoDB" id="9785995at2"/>
<keyword evidence="4 6" id="KW-0808">Transferase</keyword>
<dbReference type="KEGG" id="auh:AWM75_00220"/>
<keyword evidence="2 6" id="KW-0963">Cytoplasm</keyword>
<dbReference type="Gene3D" id="3.40.50.150">
    <property type="entry name" value="Vaccinia Virus protein VP39"/>
    <property type="match status" value="1"/>
</dbReference>
<organism evidence="7 8">
    <name type="scientific">Aerococcus urinaehominis</name>
    <dbReference type="NCBI Taxonomy" id="128944"/>
    <lineage>
        <taxon>Bacteria</taxon>
        <taxon>Bacillati</taxon>
        <taxon>Bacillota</taxon>
        <taxon>Bacilli</taxon>
        <taxon>Lactobacillales</taxon>
        <taxon>Aerococcaceae</taxon>
        <taxon>Aerococcus</taxon>
    </lineage>
</organism>
<dbReference type="GO" id="GO:0005737">
    <property type="term" value="C:cytoplasm"/>
    <property type="evidence" value="ECO:0007669"/>
    <property type="project" value="UniProtKB-SubCell"/>
</dbReference>
<evidence type="ECO:0000256" key="1">
    <source>
        <dbReference type="ARBA" id="ARBA00009741"/>
    </source>
</evidence>
<dbReference type="CDD" id="cd02440">
    <property type="entry name" value="AdoMet_MTases"/>
    <property type="match status" value="1"/>
</dbReference>
<dbReference type="InterPro" id="IPR029063">
    <property type="entry name" value="SAM-dependent_MTases_sf"/>
</dbReference>
<evidence type="ECO:0000256" key="5">
    <source>
        <dbReference type="ARBA" id="ARBA00022691"/>
    </source>
</evidence>
<evidence type="ECO:0000313" key="7">
    <source>
        <dbReference type="EMBL" id="AMB98509.1"/>
    </source>
</evidence>
<dbReference type="GO" id="GO:0016279">
    <property type="term" value="F:protein-lysine N-methyltransferase activity"/>
    <property type="evidence" value="ECO:0007669"/>
    <property type="project" value="RHEA"/>
</dbReference>
<dbReference type="PIRSF" id="PIRSF000401">
    <property type="entry name" value="RPL11_MTase"/>
    <property type="match status" value="1"/>
</dbReference>
<evidence type="ECO:0000256" key="6">
    <source>
        <dbReference type="HAMAP-Rule" id="MF_00735"/>
    </source>
</evidence>
<dbReference type="EC" id="2.1.1.-" evidence="6"/>
<reference evidence="7 8" key="1">
    <citation type="journal article" date="2016" name="Genome Announc.">
        <title>Complete Genome Sequences of Aerococcus christensenii CCUG 28831T, Aerococcus sanguinicola CCUG 43001T, Aerococcus urinae CCUG 36881T, Aerococcus urinaeequi CCUG 28094T, Aerococcus urinaehominis CCUG 42038 BT, and Aerococcus viridans CCUG 4311T.</title>
        <authorList>
            <person name="Carkaci D."/>
            <person name="Dargis R."/>
            <person name="Nielsen X.C."/>
            <person name="Skovgaard O."/>
            <person name="Fuursted K."/>
            <person name="Christensen J.J."/>
        </authorList>
    </citation>
    <scope>NUCLEOTIDE SEQUENCE [LARGE SCALE GENOMIC DNA]</scope>
    <source>
        <strain evidence="7 8">CCUG42038B</strain>
    </source>
</reference>
<proteinExistence type="inferred from homology"/>
<dbReference type="Proteomes" id="UP000062260">
    <property type="component" value="Chromosome"/>
</dbReference>
<reference evidence="8" key="2">
    <citation type="submission" date="2016-01" db="EMBL/GenBank/DDBJ databases">
        <title>Six Aerococcus type strain genome sequencing and assembly using PacBio and Illumina Hiseq.</title>
        <authorList>
            <person name="Carkaci D."/>
            <person name="Dargis R."/>
            <person name="Nielsen X.C."/>
            <person name="Skovgaard O."/>
            <person name="Fuursted K."/>
            <person name="Christensen J.J."/>
        </authorList>
    </citation>
    <scope>NUCLEOTIDE SEQUENCE [LARGE SCALE GENOMIC DNA]</scope>
    <source>
        <strain evidence="8">CCUG42038B</strain>
    </source>
</reference>
<comment type="function">
    <text evidence="6">Methylates ribosomal protein L11.</text>
</comment>
<dbReference type="RefSeq" id="WP_067977168.1">
    <property type="nucleotide sequence ID" value="NZ_CP014163.1"/>
</dbReference>
<keyword evidence="5 6" id="KW-0949">S-adenosyl-L-methionine</keyword>
<gene>
    <name evidence="6" type="primary">prmA</name>
    <name evidence="7" type="ORF">AWM75_00220</name>
</gene>
<dbReference type="EMBL" id="CP014163">
    <property type="protein sequence ID" value="AMB98509.1"/>
    <property type="molecule type" value="Genomic_DNA"/>
</dbReference>
<dbReference type="InterPro" id="IPR004498">
    <property type="entry name" value="Ribosomal_PrmA_MeTrfase"/>
</dbReference>
<dbReference type="InterPro" id="IPR050078">
    <property type="entry name" value="Ribosomal_L11_MeTrfase_PrmA"/>
</dbReference>
<dbReference type="Pfam" id="PF06325">
    <property type="entry name" value="PrmA"/>
    <property type="match status" value="1"/>
</dbReference>
<dbReference type="SUPFAM" id="SSF53335">
    <property type="entry name" value="S-adenosyl-L-methionine-dependent methyltransferases"/>
    <property type="match status" value="1"/>
</dbReference>
<evidence type="ECO:0000256" key="2">
    <source>
        <dbReference type="ARBA" id="ARBA00022490"/>
    </source>
</evidence>
<comment type="similarity">
    <text evidence="1 6">Belongs to the methyltransferase superfamily. PrmA family.</text>
</comment>
<name>A0A0X8FK00_9LACT</name>
<protein>
    <recommendedName>
        <fullName evidence="6">Ribosomal protein L11 methyltransferase</fullName>
        <shortName evidence="6">L11 Mtase</shortName>
        <ecNumber evidence="6">2.1.1.-</ecNumber>
    </recommendedName>
</protein>
<evidence type="ECO:0000256" key="3">
    <source>
        <dbReference type="ARBA" id="ARBA00022603"/>
    </source>
</evidence>
<evidence type="ECO:0000313" key="8">
    <source>
        <dbReference type="Proteomes" id="UP000062260"/>
    </source>
</evidence>